<dbReference type="Proteomes" id="UP000178743">
    <property type="component" value="Unassembled WGS sequence"/>
</dbReference>
<dbReference type="SMART" id="SM01321">
    <property type="entry name" value="Y1_Tnp"/>
    <property type="match status" value="1"/>
</dbReference>
<evidence type="ECO:0000313" key="3">
    <source>
        <dbReference type="Proteomes" id="UP000178743"/>
    </source>
</evidence>
<dbReference type="GO" id="GO:0003677">
    <property type="term" value="F:DNA binding"/>
    <property type="evidence" value="ECO:0007669"/>
    <property type="project" value="InterPro"/>
</dbReference>
<protein>
    <recommendedName>
        <fullName evidence="1">Transposase IS200-like domain-containing protein</fullName>
    </recommendedName>
</protein>
<dbReference type="EMBL" id="MFHP01000015">
    <property type="protein sequence ID" value="OGF72740.1"/>
    <property type="molecule type" value="Genomic_DNA"/>
</dbReference>
<dbReference type="SUPFAM" id="SSF143422">
    <property type="entry name" value="Transposase IS200-like"/>
    <property type="match status" value="1"/>
</dbReference>
<sequence length="211" mass="25073">MRKIRFANGEFYHVYNRGVDKRVVFPHDDDFERFLKSMEIFNSTEPIGSLFEYSFLEKKAKRFPKLVNIICYCLNPNHYHLILEQLSDNGVSEFMKRLGGGFTNYFNLKNQRSGALFQGKFKAVHIDSNEYLLHVGAYVNLNNLVHRIRAEKFRSSWREYFGNANKKLCSKNIILKQFKNKYQYKDFVESSLKSIIERKNMLHELETMLLD</sequence>
<gene>
    <name evidence="2" type="ORF">A3C05_03155</name>
</gene>
<evidence type="ECO:0000313" key="2">
    <source>
        <dbReference type="EMBL" id="OGF72740.1"/>
    </source>
</evidence>
<dbReference type="GO" id="GO:0004803">
    <property type="term" value="F:transposase activity"/>
    <property type="evidence" value="ECO:0007669"/>
    <property type="project" value="InterPro"/>
</dbReference>
<accession>A0A1F5WB15</accession>
<dbReference type="InterPro" id="IPR002686">
    <property type="entry name" value="Transposase_17"/>
</dbReference>
<reference evidence="2 3" key="1">
    <citation type="journal article" date="2016" name="Nat. Commun.">
        <title>Thousands of microbial genomes shed light on interconnected biogeochemical processes in an aquifer system.</title>
        <authorList>
            <person name="Anantharaman K."/>
            <person name="Brown C.T."/>
            <person name="Hug L.A."/>
            <person name="Sharon I."/>
            <person name="Castelle C.J."/>
            <person name="Probst A.J."/>
            <person name="Thomas B.C."/>
            <person name="Singh A."/>
            <person name="Wilkins M.J."/>
            <person name="Karaoz U."/>
            <person name="Brodie E.L."/>
            <person name="Williams K.H."/>
            <person name="Hubbard S.S."/>
            <person name="Banfield J.F."/>
        </authorList>
    </citation>
    <scope>NUCLEOTIDE SEQUENCE [LARGE SCALE GENOMIC DNA]</scope>
</reference>
<dbReference type="PANTHER" id="PTHR34322:SF2">
    <property type="entry name" value="TRANSPOSASE IS200-LIKE DOMAIN-CONTAINING PROTEIN"/>
    <property type="match status" value="1"/>
</dbReference>
<dbReference type="InterPro" id="IPR036515">
    <property type="entry name" value="Transposase_17_sf"/>
</dbReference>
<dbReference type="GO" id="GO:0006313">
    <property type="term" value="P:DNA transposition"/>
    <property type="evidence" value="ECO:0007669"/>
    <property type="project" value="InterPro"/>
</dbReference>
<dbReference type="Gene3D" id="3.30.70.1290">
    <property type="entry name" value="Transposase IS200-like"/>
    <property type="match status" value="1"/>
</dbReference>
<dbReference type="Pfam" id="PF01797">
    <property type="entry name" value="Y1_Tnp"/>
    <property type="match status" value="1"/>
</dbReference>
<dbReference type="AlphaFoldDB" id="A0A1F5WB15"/>
<dbReference type="PANTHER" id="PTHR34322">
    <property type="entry name" value="TRANSPOSASE, Y1_TNP DOMAIN-CONTAINING"/>
    <property type="match status" value="1"/>
</dbReference>
<evidence type="ECO:0000259" key="1">
    <source>
        <dbReference type="SMART" id="SM01321"/>
    </source>
</evidence>
<name>A0A1F5WB15_9BACT</name>
<comment type="caution">
    <text evidence="2">The sequence shown here is derived from an EMBL/GenBank/DDBJ whole genome shotgun (WGS) entry which is preliminary data.</text>
</comment>
<feature type="domain" description="Transposase IS200-like" evidence="1">
    <location>
        <begin position="7"/>
        <end position="142"/>
    </location>
</feature>
<organism evidence="2 3">
    <name type="scientific">Candidatus Giovannonibacteria bacterium RIFCSPHIGHO2_02_FULL_45_40</name>
    <dbReference type="NCBI Taxonomy" id="1798337"/>
    <lineage>
        <taxon>Bacteria</taxon>
        <taxon>Candidatus Giovannoniibacteriota</taxon>
    </lineage>
</organism>
<proteinExistence type="predicted"/>